<accession>A0A9D2HS98</accession>
<evidence type="ECO:0000259" key="2">
    <source>
        <dbReference type="Pfam" id="PF09832"/>
    </source>
</evidence>
<name>A0A9D2HS98_9BACE</name>
<dbReference type="Pfam" id="PF09832">
    <property type="entry name" value="DUF2059"/>
    <property type="match status" value="1"/>
</dbReference>
<evidence type="ECO:0000313" key="3">
    <source>
        <dbReference type="EMBL" id="HJA83456.1"/>
    </source>
</evidence>
<reference evidence="3" key="1">
    <citation type="journal article" date="2021" name="PeerJ">
        <title>Extensive microbial diversity within the chicken gut microbiome revealed by metagenomics and culture.</title>
        <authorList>
            <person name="Gilroy R."/>
            <person name="Ravi A."/>
            <person name="Getino M."/>
            <person name="Pursley I."/>
            <person name="Horton D.L."/>
            <person name="Alikhan N.F."/>
            <person name="Baker D."/>
            <person name="Gharbi K."/>
            <person name="Hall N."/>
            <person name="Watson M."/>
            <person name="Adriaenssens E.M."/>
            <person name="Foster-Nyarko E."/>
            <person name="Jarju S."/>
            <person name="Secka A."/>
            <person name="Antonio M."/>
            <person name="Oren A."/>
            <person name="Chaudhuri R.R."/>
            <person name="La Ragione R."/>
            <person name="Hildebrand F."/>
            <person name="Pallen M.J."/>
        </authorList>
    </citation>
    <scope>NUCLEOTIDE SEQUENCE</scope>
    <source>
        <strain evidence="3">ChiHecec1B25-7008</strain>
    </source>
</reference>
<organism evidence="3 4">
    <name type="scientific">Candidatus Bacteroides intestinavium</name>
    <dbReference type="NCBI Taxonomy" id="2838469"/>
    <lineage>
        <taxon>Bacteria</taxon>
        <taxon>Pseudomonadati</taxon>
        <taxon>Bacteroidota</taxon>
        <taxon>Bacteroidia</taxon>
        <taxon>Bacteroidales</taxon>
        <taxon>Bacteroidaceae</taxon>
        <taxon>Bacteroides</taxon>
    </lineage>
</organism>
<dbReference type="Proteomes" id="UP000823860">
    <property type="component" value="Unassembled WGS sequence"/>
</dbReference>
<evidence type="ECO:0000256" key="1">
    <source>
        <dbReference type="SAM" id="SignalP"/>
    </source>
</evidence>
<feature type="chain" id="PRO_5038504280" evidence="1">
    <location>
        <begin position="27"/>
        <end position="156"/>
    </location>
</feature>
<gene>
    <name evidence="3" type="ORF">H9785_05770</name>
</gene>
<reference evidence="3" key="2">
    <citation type="submission" date="2021-04" db="EMBL/GenBank/DDBJ databases">
        <authorList>
            <person name="Gilroy R."/>
        </authorList>
    </citation>
    <scope>NUCLEOTIDE SEQUENCE</scope>
    <source>
        <strain evidence="3">ChiHecec1B25-7008</strain>
    </source>
</reference>
<feature type="signal peptide" evidence="1">
    <location>
        <begin position="1"/>
        <end position="26"/>
    </location>
</feature>
<protein>
    <submittedName>
        <fullName evidence="3">DUF2059 domain-containing protein</fullName>
    </submittedName>
</protein>
<keyword evidence="1" id="KW-0732">Signal</keyword>
<dbReference type="AlphaFoldDB" id="A0A9D2HS98"/>
<evidence type="ECO:0000313" key="4">
    <source>
        <dbReference type="Proteomes" id="UP000823860"/>
    </source>
</evidence>
<proteinExistence type="predicted"/>
<sequence>MMKRILCKLFVVALTAGFMNVMSVSAQSQDTGYKALLQELMEASGSLKSVQQMIPQMLAPLKEQMPELTEESIGKLQSLLEDRLVNRMVDLYVPIYQKYLTADDLKQIVAFYKSPVGKKWGEAMPAITVDGAKAGQEIGKSLQDEIKAVMEEAAAR</sequence>
<dbReference type="InterPro" id="IPR018637">
    <property type="entry name" value="DUF2059"/>
</dbReference>
<dbReference type="EMBL" id="DWZE01000067">
    <property type="protein sequence ID" value="HJA83456.1"/>
    <property type="molecule type" value="Genomic_DNA"/>
</dbReference>
<feature type="domain" description="DUF2059" evidence="2">
    <location>
        <begin position="87"/>
        <end position="144"/>
    </location>
</feature>
<comment type="caution">
    <text evidence="3">The sequence shown here is derived from an EMBL/GenBank/DDBJ whole genome shotgun (WGS) entry which is preliminary data.</text>
</comment>